<evidence type="ECO:0000313" key="1">
    <source>
        <dbReference type="EMBL" id="RKF17728.1"/>
    </source>
</evidence>
<sequence length="446" mass="49631">MPDGFGILSEGSVASEADWISNFDGDRSVFSSLLSDGILRNTGTVRGKRQFSLNFVGVLAAGRSVWFSFPKASRAHRMEDADLILQTIIDYRHRTDRTRSSADFSQDADRMKIGTIVDTFKALTTWTLDRGFHHEAVVQNRMVLEAIDWDRTISSTPAMHSNGSVVYPAPVTRINSSAISSLAEIQAIALLDLQKRLGPFADLLAPSSTDLWHECHKILDQGDAIAIPDLIESSIDDYAATTNRDEDIELIALLRDWTTETWSAGSSVMAYGISSFHTVWEDICVRTMANLGSPISHAEVASQPAYLINGHEFSLTPQRPDILLDRSGRIILADAKWYLLDANSLPQTPDAIKQFAYELSIREDLHVETNMLMLPTEDHDTWVLAGMLHMAQSGSHDHRFRTVSVIALNWKHLSRLYVRREGLGNDFIAQLTALVASNQQIPVLKA</sequence>
<evidence type="ECO:0000313" key="2">
    <source>
        <dbReference type="Proteomes" id="UP000284395"/>
    </source>
</evidence>
<comment type="caution">
    <text evidence="1">The sequence shown here is derived from an EMBL/GenBank/DDBJ whole genome shotgun (WGS) entry which is preliminary data.</text>
</comment>
<dbReference type="GO" id="GO:0004519">
    <property type="term" value="F:endonuclease activity"/>
    <property type="evidence" value="ECO:0007669"/>
    <property type="project" value="UniProtKB-KW"/>
</dbReference>
<reference evidence="1 2" key="1">
    <citation type="submission" date="2018-09" db="EMBL/GenBank/DDBJ databases">
        <title>Altererythrobacter spongiae sp. nov., isolated from a marine sponge.</title>
        <authorList>
            <person name="Zhuang L."/>
            <person name="Luo L."/>
        </authorList>
    </citation>
    <scope>NUCLEOTIDE SEQUENCE [LARGE SCALE GENOMIC DNA]</scope>
    <source>
        <strain evidence="1 2">HN-Y73</strain>
    </source>
</reference>
<name>A0A420EAL2_9SPHN</name>
<keyword evidence="1" id="KW-0255">Endonuclease</keyword>
<gene>
    <name evidence="1" type="ORF">D6851_15840</name>
</gene>
<keyword evidence="1" id="KW-0540">Nuclease</keyword>
<accession>A0A420EAL2</accession>
<proteinExistence type="predicted"/>
<dbReference type="OrthoDB" id="9811025at2"/>
<keyword evidence="2" id="KW-1185">Reference proteome</keyword>
<keyword evidence="1" id="KW-0378">Hydrolase</keyword>
<dbReference type="Proteomes" id="UP000284395">
    <property type="component" value="Unassembled WGS sequence"/>
</dbReference>
<protein>
    <submittedName>
        <fullName evidence="1">LlaJI family restriction endonuclease</fullName>
    </submittedName>
</protein>
<dbReference type="RefSeq" id="WP_120325881.1">
    <property type="nucleotide sequence ID" value="NZ_RAPF01000012.1"/>
</dbReference>
<dbReference type="Pfam" id="PF09563">
    <property type="entry name" value="RE_LlaJI"/>
    <property type="match status" value="1"/>
</dbReference>
<organism evidence="1 2">
    <name type="scientific">Altericroceibacterium spongiae</name>
    <dbReference type="NCBI Taxonomy" id="2320269"/>
    <lineage>
        <taxon>Bacteria</taxon>
        <taxon>Pseudomonadati</taxon>
        <taxon>Pseudomonadota</taxon>
        <taxon>Alphaproteobacteria</taxon>
        <taxon>Sphingomonadales</taxon>
        <taxon>Erythrobacteraceae</taxon>
        <taxon>Altericroceibacterium</taxon>
    </lineage>
</organism>
<dbReference type="AlphaFoldDB" id="A0A420EAL2"/>
<dbReference type="InterPro" id="IPR018579">
    <property type="entry name" value="Restrct_endonuc_II_LlaJI"/>
</dbReference>
<dbReference type="EMBL" id="RAPF01000012">
    <property type="protein sequence ID" value="RKF17728.1"/>
    <property type="molecule type" value="Genomic_DNA"/>
</dbReference>